<gene>
    <name evidence="2" type="ORF">Taro_037042</name>
</gene>
<accession>A0A843W340</accession>
<dbReference type="EMBL" id="NMUH01003181">
    <property type="protein sequence ID" value="MQM04242.1"/>
    <property type="molecule type" value="Genomic_DNA"/>
</dbReference>
<sequence length="110" mass="12434">MHRRLPLPPATHQRRTAGGGSGDALISGGYPHPLRWLLLVSALLVMAHAHRGFGLYRSFSLPPLRRCLPLPHFRGSLSLPPLSSFFYLSLYNRYLPLPALRALRRHLHLL</sequence>
<keyword evidence="3" id="KW-1185">Reference proteome</keyword>
<reference evidence="2" key="1">
    <citation type="submission" date="2017-07" db="EMBL/GenBank/DDBJ databases">
        <title>Taro Niue Genome Assembly and Annotation.</title>
        <authorList>
            <person name="Atibalentja N."/>
            <person name="Keating K."/>
            <person name="Fields C.J."/>
        </authorList>
    </citation>
    <scope>NUCLEOTIDE SEQUENCE</scope>
    <source>
        <strain evidence="2">Niue_2</strain>
        <tissue evidence="2">Leaf</tissue>
    </source>
</reference>
<evidence type="ECO:0000313" key="2">
    <source>
        <dbReference type="EMBL" id="MQM04242.1"/>
    </source>
</evidence>
<name>A0A843W340_COLES</name>
<dbReference type="Proteomes" id="UP000652761">
    <property type="component" value="Unassembled WGS sequence"/>
</dbReference>
<proteinExistence type="predicted"/>
<organism evidence="2 3">
    <name type="scientific">Colocasia esculenta</name>
    <name type="common">Wild taro</name>
    <name type="synonym">Arum esculentum</name>
    <dbReference type="NCBI Taxonomy" id="4460"/>
    <lineage>
        <taxon>Eukaryota</taxon>
        <taxon>Viridiplantae</taxon>
        <taxon>Streptophyta</taxon>
        <taxon>Embryophyta</taxon>
        <taxon>Tracheophyta</taxon>
        <taxon>Spermatophyta</taxon>
        <taxon>Magnoliopsida</taxon>
        <taxon>Liliopsida</taxon>
        <taxon>Araceae</taxon>
        <taxon>Aroideae</taxon>
        <taxon>Colocasieae</taxon>
        <taxon>Colocasia</taxon>
    </lineage>
</organism>
<evidence type="ECO:0000256" key="1">
    <source>
        <dbReference type="SAM" id="MobiDB-lite"/>
    </source>
</evidence>
<dbReference type="AlphaFoldDB" id="A0A843W340"/>
<protein>
    <submittedName>
        <fullName evidence="2">Uncharacterized protein</fullName>
    </submittedName>
</protein>
<feature type="region of interest" description="Disordered" evidence="1">
    <location>
        <begin position="1"/>
        <end position="22"/>
    </location>
</feature>
<evidence type="ECO:0000313" key="3">
    <source>
        <dbReference type="Proteomes" id="UP000652761"/>
    </source>
</evidence>
<comment type="caution">
    <text evidence="2">The sequence shown here is derived from an EMBL/GenBank/DDBJ whole genome shotgun (WGS) entry which is preliminary data.</text>
</comment>